<feature type="binding site" evidence="1">
    <location>
        <position position="238"/>
    </location>
    <ligand>
        <name>Mg(2+)</name>
        <dbReference type="ChEBI" id="CHEBI:18420"/>
        <label>3</label>
    </ligand>
</feature>
<dbReference type="SUPFAM" id="SSF55326">
    <property type="entry name" value="PurM N-terminal domain-like"/>
    <property type="match status" value="1"/>
</dbReference>
<keyword evidence="1" id="KW-0808">Transferase</keyword>
<keyword evidence="1" id="KW-0460">Magnesium</keyword>
<dbReference type="NCBIfam" id="TIGR01379">
    <property type="entry name" value="thiL"/>
    <property type="match status" value="1"/>
</dbReference>
<feature type="binding site" evidence="1">
    <location>
        <position position="62"/>
    </location>
    <ligand>
        <name>Mg(2+)</name>
        <dbReference type="ChEBI" id="CHEBI:18420"/>
        <label>1</label>
    </ligand>
</feature>
<feature type="binding site" evidence="1">
    <location>
        <position position="61"/>
    </location>
    <ligand>
        <name>Mg(2+)</name>
        <dbReference type="ChEBI" id="CHEBI:18420"/>
        <label>1</label>
    </ligand>
</feature>
<dbReference type="GO" id="GO:0009228">
    <property type="term" value="P:thiamine biosynthetic process"/>
    <property type="evidence" value="ECO:0007669"/>
    <property type="project" value="UniProtKB-KW"/>
</dbReference>
<keyword evidence="1" id="KW-0547">Nucleotide-binding</keyword>
<feature type="binding site" evidence="1">
    <location>
        <position position="45"/>
    </location>
    <ligand>
        <name>Mg(2+)</name>
        <dbReference type="ChEBI" id="CHEBI:18420"/>
        <label>4</label>
    </ligand>
</feature>
<dbReference type="eggNOG" id="COG0611">
    <property type="taxonomic scope" value="Bacteria"/>
</dbReference>
<dbReference type="Pfam" id="PF02769">
    <property type="entry name" value="AIRS_C"/>
    <property type="match status" value="1"/>
</dbReference>
<comment type="pathway">
    <text evidence="1">Cofactor biosynthesis; thiamine diphosphate biosynthesis; thiamine diphosphate from thiamine phosphate: step 1/1.</text>
</comment>
<dbReference type="AlphaFoldDB" id="F5L6M9"/>
<dbReference type="Proteomes" id="UP000010716">
    <property type="component" value="Unassembled WGS sequence"/>
</dbReference>
<gene>
    <name evidence="1" type="primary">thiL</name>
    <name evidence="4" type="ORF">CathTA2_1479</name>
</gene>
<comment type="catalytic activity">
    <reaction evidence="1">
        <text>thiamine phosphate + ATP = thiamine diphosphate + ADP</text>
        <dbReference type="Rhea" id="RHEA:15913"/>
        <dbReference type="ChEBI" id="CHEBI:30616"/>
        <dbReference type="ChEBI" id="CHEBI:37575"/>
        <dbReference type="ChEBI" id="CHEBI:58937"/>
        <dbReference type="ChEBI" id="CHEBI:456216"/>
        <dbReference type="EC" id="2.7.4.16"/>
    </reaction>
</comment>
<evidence type="ECO:0000313" key="4">
    <source>
        <dbReference type="EMBL" id="EGL82980.1"/>
    </source>
</evidence>
<dbReference type="PANTHER" id="PTHR30270:SF0">
    <property type="entry name" value="THIAMINE-MONOPHOSPHATE KINASE"/>
    <property type="match status" value="1"/>
</dbReference>
<feature type="binding site" evidence="1">
    <location>
        <position position="241"/>
    </location>
    <ligand>
        <name>Mg(2+)</name>
        <dbReference type="ChEBI" id="CHEBI:18420"/>
        <label>5</label>
    </ligand>
</feature>
<organism evidence="4 5">
    <name type="scientific">Caldalkalibacillus thermarum (strain TA2.A1)</name>
    <dbReference type="NCBI Taxonomy" id="986075"/>
    <lineage>
        <taxon>Bacteria</taxon>
        <taxon>Bacillati</taxon>
        <taxon>Bacillota</taxon>
        <taxon>Bacilli</taxon>
        <taxon>Bacillales</taxon>
        <taxon>Bacillaceae</taxon>
        <taxon>Caldalkalibacillus</taxon>
    </lineage>
</organism>
<keyword evidence="1" id="KW-0067">ATP-binding</keyword>
<keyword evidence="1 4" id="KW-0418">Kinase</keyword>
<dbReference type="PANTHER" id="PTHR30270">
    <property type="entry name" value="THIAMINE-MONOPHOSPHATE KINASE"/>
    <property type="match status" value="1"/>
</dbReference>
<evidence type="ECO:0000313" key="5">
    <source>
        <dbReference type="Proteomes" id="UP000010716"/>
    </source>
</evidence>
<dbReference type="SUPFAM" id="SSF56042">
    <property type="entry name" value="PurM C-terminal domain-like"/>
    <property type="match status" value="1"/>
</dbReference>
<dbReference type="CDD" id="cd02194">
    <property type="entry name" value="ThiL"/>
    <property type="match status" value="1"/>
</dbReference>
<evidence type="ECO:0000256" key="1">
    <source>
        <dbReference type="HAMAP-Rule" id="MF_02128"/>
    </source>
</evidence>
<feature type="domain" description="PurM-like C-terminal" evidence="3">
    <location>
        <begin position="169"/>
        <end position="328"/>
    </location>
</feature>
<feature type="binding site" evidence="1">
    <location>
        <position position="91"/>
    </location>
    <ligand>
        <name>Mg(2+)</name>
        <dbReference type="ChEBI" id="CHEBI:18420"/>
        <label>2</label>
    </ligand>
</feature>
<feature type="binding site" evidence="1">
    <location>
        <position position="91"/>
    </location>
    <ligand>
        <name>Mg(2+)</name>
        <dbReference type="ChEBI" id="CHEBI:18420"/>
        <label>3</label>
    </ligand>
</feature>
<keyword evidence="1" id="KW-0479">Metal-binding</keyword>
<comment type="caution">
    <text evidence="4">The sequence shown here is derived from an EMBL/GenBank/DDBJ whole genome shotgun (WGS) entry which is preliminary data.</text>
</comment>
<feature type="binding site" evidence="1">
    <location>
        <position position="347"/>
    </location>
    <ligand>
        <name>substrate</name>
    </ligand>
</feature>
<comment type="miscellaneous">
    <text evidence="1">Reaction mechanism of ThiL seems to utilize a direct, inline transfer of the gamma-phosphate of ATP to TMP rather than a phosphorylated enzyme intermediate.</text>
</comment>
<protein>
    <recommendedName>
        <fullName evidence="1">Thiamine-monophosphate kinase</fullName>
        <shortName evidence="1">TMP kinase</shortName>
        <shortName evidence="1">Thiamine-phosphate kinase</shortName>
        <ecNumber evidence="1">2.7.4.16</ecNumber>
    </recommendedName>
</protein>
<dbReference type="GO" id="GO:0009229">
    <property type="term" value="P:thiamine diphosphate biosynthetic process"/>
    <property type="evidence" value="ECO:0007669"/>
    <property type="project" value="UniProtKB-UniRule"/>
</dbReference>
<evidence type="ECO:0000259" key="3">
    <source>
        <dbReference type="Pfam" id="PF02769"/>
    </source>
</evidence>
<feature type="binding site" evidence="1">
    <location>
        <position position="139"/>
    </location>
    <ligand>
        <name>Mg(2+)</name>
        <dbReference type="ChEBI" id="CHEBI:18420"/>
        <label>1</label>
    </ligand>
</feature>
<name>F5L6M9_CALTT</name>
<dbReference type="Pfam" id="PF00586">
    <property type="entry name" value="AIRS"/>
    <property type="match status" value="1"/>
</dbReference>
<dbReference type="InterPro" id="IPR036921">
    <property type="entry name" value="PurM-like_N_sf"/>
</dbReference>
<feature type="binding site" evidence="1">
    <location>
        <position position="240"/>
    </location>
    <ligand>
        <name>ATP</name>
        <dbReference type="ChEBI" id="CHEBI:30616"/>
    </ligand>
</feature>
<keyword evidence="1" id="KW-0784">Thiamine biosynthesis</keyword>
<dbReference type="GO" id="GO:0000287">
    <property type="term" value="F:magnesium ion binding"/>
    <property type="evidence" value="ECO:0007669"/>
    <property type="project" value="UniProtKB-UniRule"/>
</dbReference>
<dbReference type="PIRSF" id="PIRSF005303">
    <property type="entry name" value="Thiam_monoph_kin"/>
    <property type="match status" value="1"/>
</dbReference>
<dbReference type="HAMAP" id="MF_02128">
    <property type="entry name" value="TMP_kinase"/>
    <property type="match status" value="1"/>
</dbReference>
<feature type="domain" description="PurM-like N-terminal" evidence="2">
    <location>
        <begin position="43"/>
        <end position="157"/>
    </location>
</feature>
<feature type="binding site" evidence="1">
    <location>
        <position position="91"/>
    </location>
    <ligand>
        <name>Mg(2+)</name>
        <dbReference type="ChEBI" id="CHEBI:18420"/>
        <label>4</label>
    </ligand>
</feature>
<dbReference type="GO" id="GO:0009030">
    <property type="term" value="F:thiamine-phosphate kinase activity"/>
    <property type="evidence" value="ECO:0007669"/>
    <property type="project" value="UniProtKB-UniRule"/>
</dbReference>
<dbReference type="Gene3D" id="3.30.1330.10">
    <property type="entry name" value="PurM-like, N-terminal domain"/>
    <property type="match status" value="1"/>
</dbReference>
<feature type="binding site" evidence="1">
    <location>
        <position position="291"/>
    </location>
    <ligand>
        <name>substrate</name>
    </ligand>
</feature>
<feature type="binding site" evidence="1">
    <location>
        <position position="45"/>
    </location>
    <ligand>
        <name>Mg(2+)</name>
        <dbReference type="ChEBI" id="CHEBI:18420"/>
        <label>3</label>
    </ligand>
</feature>
<proteinExistence type="inferred from homology"/>
<dbReference type="EMBL" id="AFCE01000130">
    <property type="protein sequence ID" value="EGL82980.1"/>
    <property type="molecule type" value="Genomic_DNA"/>
</dbReference>
<dbReference type="InterPro" id="IPR006283">
    <property type="entry name" value="ThiL-like"/>
</dbReference>
<dbReference type="EC" id="2.7.4.16" evidence="1"/>
<feature type="binding site" evidence="1">
    <location>
        <position position="62"/>
    </location>
    <ligand>
        <name>Mg(2+)</name>
        <dbReference type="ChEBI" id="CHEBI:18420"/>
        <label>2</label>
    </ligand>
</feature>
<comment type="function">
    <text evidence="1">Catalyzes the ATP-dependent phosphorylation of thiamine-monophosphate (TMP) to form thiamine-pyrophosphate (TPP), the active form of vitamin B1.</text>
</comment>
<feature type="binding site" evidence="1">
    <location>
        <position position="165"/>
    </location>
    <ligand>
        <name>ATP</name>
        <dbReference type="ChEBI" id="CHEBI:30616"/>
    </ligand>
</feature>
<sequence>MFSKVGGMVVAGHRKLDHEFAFIKEVSSYFKPYRAKQTLVPVGDDAAVYRPAEGMGQVVTTDTMVEGIHFKRETMSSWQIGYKALAVNLSDIAAMGGRPTYFIISMAIPDDWTLDELLEIYKGMKHLADQFEVDLLGGDTVSIPDHLVISVTAIGEVEEDVRLLRSQAKPGQILFVTGQLGNAAAGLDLLLHGRPADGHPLPEALQLLLDAHQQPHPHVAQGRLLAQFAREYAISLNDVSDGLSSEANEIAAASGVDVVIRKEQLPVSRILLNYAHQRGIDPYTWVLGGGEDFVLVGTAPVEAVERMKQAFAAQNFPFYPIGYTTEGTGCVWLEGKQGKVRLDPMGYNHFRQKRD</sequence>
<dbReference type="GO" id="GO:0005524">
    <property type="term" value="F:ATP binding"/>
    <property type="evidence" value="ECO:0007669"/>
    <property type="project" value="UniProtKB-UniRule"/>
</dbReference>
<dbReference type="UniPathway" id="UPA00060">
    <property type="reaction ID" value="UER00142"/>
</dbReference>
<feature type="binding site" evidence="1">
    <location>
        <position position="60"/>
    </location>
    <ligand>
        <name>Mg(2+)</name>
        <dbReference type="ChEBI" id="CHEBI:18420"/>
        <label>4</label>
    </ligand>
</feature>
<evidence type="ECO:0000259" key="2">
    <source>
        <dbReference type="Pfam" id="PF00586"/>
    </source>
</evidence>
<feature type="binding site" evidence="1">
    <location>
        <position position="69"/>
    </location>
    <ligand>
        <name>substrate</name>
    </ligand>
</feature>
<dbReference type="InterPro" id="IPR010918">
    <property type="entry name" value="PurM-like_C_dom"/>
</dbReference>
<reference evidence="4 5" key="1">
    <citation type="journal article" date="2011" name="J. Bacteriol.">
        <title>Draft genome sequence of the thermoalkaliphilic Caldalkalibacillus thermarum strain TA2.A1.</title>
        <authorList>
            <person name="Kalamorz F."/>
            <person name="Keis S."/>
            <person name="McMillan D.G."/>
            <person name="Olsson K."/>
            <person name="Stanton J.A."/>
            <person name="Stockwell P."/>
            <person name="Black M.A."/>
            <person name="Klingeman D.M."/>
            <person name="Land M.L."/>
            <person name="Han C.S."/>
            <person name="Martin S.L."/>
            <person name="Becher S.A."/>
            <person name="Peddie C.J."/>
            <person name="Morgan H.W."/>
            <person name="Matthies D."/>
            <person name="Preiss L."/>
            <person name="Meier T."/>
            <person name="Brown S.D."/>
            <person name="Cook G.M."/>
        </authorList>
    </citation>
    <scope>NUCLEOTIDE SEQUENCE [LARGE SCALE GENOMIC DNA]</scope>
    <source>
        <strain evidence="4 5">TA2.A1</strain>
    </source>
</reference>
<dbReference type="Gene3D" id="3.90.650.10">
    <property type="entry name" value="PurM-like C-terminal domain"/>
    <property type="match status" value="1"/>
</dbReference>
<feature type="binding site" evidence="1">
    <location>
        <begin position="138"/>
        <end position="139"/>
    </location>
    <ligand>
        <name>ATP</name>
        <dbReference type="ChEBI" id="CHEBI:30616"/>
    </ligand>
</feature>
<accession>F5L6M9</accession>
<dbReference type="InterPro" id="IPR016188">
    <property type="entry name" value="PurM-like_N"/>
</dbReference>
<feature type="binding site" evidence="1">
    <location>
        <position position="121"/>
    </location>
    <ligand>
        <name>ATP</name>
        <dbReference type="ChEBI" id="CHEBI:30616"/>
    </ligand>
</feature>
<comment type="similarity">
    <text evidence="1">Belongs to the thiamine-monophosphate kinase family.</text>
</comment>
<dbReference type="InterPro" id="IPR036676">
    <property type="entry name" value="PurM-like_C_sf"/>
</dbReference>